<keyword evidence="5" id="KW-0598">Phosphotransferase system</keyword>
<keyword evidence="7 9" id="KW-1133">Transmembrane helix</keyword>
<keyword evidence="12" id="KW-1185">Reference proteome</keyword>
<evidence type="ECO:0000256" key="1">
    <source>
        <dbReference type="ARBA" id="ARBA00004651"/>
    </source>
</evidence>
<keyword evidence="2" id="KW-0813">Transport</keyword>
<feature type="transmembrane region" description="Helical" evidence="9">
    <location>
        <begin position="418"/>
        <end position="445"/>
    </location>
</feature>
<dbReference type="PANTHER" id="PTHR37324">
    <property type="entry name" value="PTS SYSTEM GALACTITOL-SPECIFIC EIIC COMPONENT"/>
    <property type="match status" value="1"/>
</dbReference>
<dbReference type="PIRSF" id="PIRSF006304">
    <property type="entry name" value="GatC"/>
    <property type="match status" value="1"/>
</dbReference>
<evidence type="ECO:0000256" key="9">
    <source>
        <dbReference type="SAM" id="Phobius"/>
    </source>
</evidence>
<dbReference type="Proteomes" id="UP000831787">
    <property type="component" value="Chromosome"/>
</dbReference>
<evidence type="ECO:0000313" key="12">
    <source>
        <dbReference type="Proteomes" id="UP000831787"/>
    </source>
</evidence>
<evidence type="ECO:0000313" key="11">
    <source>
        <dbReference type="EMBL" id="UOQ44224.1"/>
    </source>
</evidence>
<dbReference type="PANTHER" id="PTHR37324:SF2">
    <property type="entry name" value="PTS SYSTEM GALACTITOL-SPECIFIC EIIC COMPONENT"/>
    <property type="match status" value="1"/>
</dbReference>
<evidence type="ECO:0000256" key="5">
    <source>
        <dbReference type="ARBA" id="ARBA00022683"/>
    </source>
</evidence>
<feature type="transmembrane region" description="Helical" evidence="9">
    <location>
        <begin position="218"/>
        <end position="241"/>
    </location>
</feature>
<feature type="transmembrane region" description="Helical" evidence="9">
    <location>
        <begin position="98"/>
        <end position="116"/>
    </location>
</feature>
<keyword evidence="4" id="KW-0762">Sugar transport</keyword>
<evidence type="ECO:0000256" key="2">
    <source>
        <dbReference type="ARBA" id="ARBA00022448"/>
    </source>
</evidence>
<feature type="transmembrane region" description="Helical" evidence="9">
    <location>
        <begin position="300"/>
        <end position="333"/>
    </location>
</feature>
<dbReference type="Pfam" id="PF03611">
    <property type="entry name" value="EIIC-GAT"/>
    <property type="match status" value="1"/>
</dbReference>
<evidence type="ECO:0000256" key="3">
    <source>
        <dbReference type="ARBA" id="ARBA00022475"/>
    </source>
</evidence>
<feature type="domain" description="PTS EIIC type-2" evidence="10">
    <location>
        <begin position="6"/>
        <end position="447"/>
    </location>
</feature>
<comment type="subcellular location">
    <subcellularLocation>
        <location evidence="1">Cell membrane</location>
        <topology evidence="1">Multi-pass membrane protein</topology>
    </subcellularLocation>
</comment>
<feature type="transmembrane region" description="Helical" evidence="9">
    <location>
        <begin position="365"/>
        <end position="384"/>
    </location>
</feature>
<name>A0ABY4EJ92_9BACI</name>
<keyword evidence="8 9" id="KW-0472">Membrane</keyword>
<dbReference type="InterPro" id="IPR013853">
    <property type="entry name" value="EIIC-GAT"/>
</dbReference>
<feature type="transmembrane region" description="Helical" evidence="9">
    <location>
        <begin position="253"/>
        <end position="279"/>
    </location>
</feature>
<keyword evidence="6 9" id="KW-0812">Transmembrane</keyword>
<dbReference type="InterPro" id="IPR013014">
    <property type="entry name" value="PTS_EIIC_2"/>
</dbReference>
<proteinExistence type="predicted"/>
<evidence type="ECO:0000256" key="7">
    <source>
        <dbReference type="ARBA" id="ARBA00022989"/>
    </source>
</evidence>
<reference evidence="11 12" key="1">
    <citation type="submission" date="2022-04" db="EMBL/GenBank/DDBJ databases">
        <title>Halobacillus sp. isolated from saltern.</title>
        <authorList>
            <person name="Won M."/>
            <person name="Lee C.-M."/>
            <person name="Woen H.-Y."/>
            <person name="Kwon S.-W."/>
        </authorList>
    </citation>
    <scope>NUCLEOTIDE SEQUENCE [LARGE SCALE GENOMIC DNA]</scope>
    <source>
        <strain evidence="11 12">SSBR10-3</strain>
    </source>
</reference>
<protein>
    <submittedName>
        <fullName evidence="11">PTS galactitol transporter subunit IIC</fullName>
    </submittedName>
</protein>
<sequence length="476" mass="51703">MLTALQSFFDAFGAPILVPVIIVIIAFVLKVPAKKALMAGLYAGIGLQGFMLVLNSFTPIISPVIKNMVEITGINLPAFDVGWQATSIVAFSTQPGMLFLAVGLILQTVLFLVKWTDVFQPSDLWNNYSYAIWGSMVYIVTDSIILSLSCMILLNLYSLLIAELMARRWSTYYGYPNATIIAMHNIEATIFGVVTDPLLNKLGLHKAKIDPESLQKRLGIIGEPITLGFFLGLIIGLLGNINSLNSIESWGKVAVVGIATSSVMAIFPKVAGIFSQAFIPITDAARKSTAKKEKDSGREWYLGINDAAGFGEPATLTSGLLLIPFMVVVAFILPGNEVIPVVDLLALPFMVQGLVSITNGNMAKVVINGIIWFGLGLYMCTYTAPLFTDIATNVGINLPEGALLITSFNILGKPLMGLIFLAFLSANPIFIGIAVVAYFILWILFRKNKTAIYNYLDRQAEKNNPEIKEDDIASEA</sequence>
<feature type="transmembrane region" description="Helical" evidence="9">
    <location>
        <begin position="41"/>
        <end position="65"/>
    </location>
</feature>
<dbReference type="EMBL" id="CP095073">
    <property type="protein sequence ID" value="UOQ44224.1"/>
    <property type="molecule type" value="Genomic_DNA"/>
</dbReference>
<dbReference type="PROSITE" id="PS51104">
    <property type="entry name" value="PTS_EIIC_TYPE_2"/>
    <property type="match status" value="1"/>
</dbReference>
<accession>A0ABY4EJ92</accession>
<evidence type="ECO:0000256" key="4">
    <source>
        <dbReference type="ARBA" id="ARBA00022597"/>
    </source>
</evidence>
<evidence type="ECO:0000256" key="6">
    <source>
        <dbReference type="ARBA" id="ARBA00022692"/>
    </source>
</evidence>
<evidence type="ECO:0000256" key="8">
    <source>
        <dbReference type="ARBA" id="ARBA00023136"/>
    </source>
</evidence>
<evidence type="ECO:0000259" key="10">
    <source>
        <dbReference type="PROSITE" id="PS51104"/>
    </source>
</evidence>
<dbReference type="RefSeq" id="WP_244710010.1">
    <property type="nucleotide sequence ID" value="NZ_CP095073.1"/>
</dbReference>
<dbReference type="InterPro" id="IPR004703">
    <property type="entry name" value="PTS_sugar-sp_permease"/>
</dbReference>
<feature type="transmembrane region" description="Helical" evidence="9">
    <location>
        <begin position="136"/>
        <end position="160"/>
    </location>
</feature>
<gene>
    <name evidence="11" type="ORF">MUN89_20605</name>
</gene>
<organism evidence="11 12">
    <name type="scientific">Halobacillus salinarum</name>
    <dbReference type="NCBI Taxonomy" id="2932257"/>
    <lineage>
        <taxon>Bacteria</taxon>
        <taxon>Bacillati</taxon>
        <taxon>Bacillota</taxon>
        <taxon>Bacilli</taxon>
        <taxon>Bacillales</taxon>
        <taxon>Bacillaceae</taxon>
        <taxon>Halobacillus</taxon>
    </lineage>
</organism>
<keyword evidence="3" id="KW-1003">Cell membrane</keyword>
<feature type="transmembrane region" description="Helical" evidence="9">
    <location>
        <begin position="12"/>
        <end position="29"/>
    </location>
</feature>